<protein>
    <submittedName>
        <fullName evidence="7">IclR family transcriptional regulator</fullName>
    </submittedName>
</protein>
<evidence type="ECO:0000313" key="7">
    <source>
        <dbReference type="EMBL" id="TFY96607.1"/>
    </source>
</evidence>
<evidence type="ECO:0000313" key="8">
    <source>
        <dbReference type="Proteomes" id="UP000297839"/>
    </source>
</evidence>
<evidence type="ECO:0000259" key="5">
    <source>
        <dbReference type="PROSITE" id="PS51077"/>
    </source>
</evidence>
<dbReference type="Pfam" id="PF01614">
    <property type="entry name" value="IclR_C"/>
    <property type="match status" value="1"/>
</dbReference>
<evidence type="ECO:0000256" key="3">
    <source>
        <dbReference type="ARBA" id="ARBA00023163"/>
    </source>
</evidence>
<dbReference type="EMBL" id="SMLK01000011">
    <property type="protein sequence ID" value="TFY96607.1"/>
    <property type="molecule type" value="Genomic_DNA"/>
</dbReference>
<dbReference type="SUPFAM" id="SSF55781">
    <property type="entry name" value="GAF domain-like"/>
    <property type="match status" value="1"/>
</dbReference>
<gene>
    <name evidence="7" type="ORF">EZ216_20360</name>
</gene>
<dbReference type="PROSITE" id="PS51077">
    <property type="entry name" value="HTH_ICLR"/>
    <property type="match status" value="1"/>
</dbReference>
<feature type="compositionally biased region" description="Acidic residues" evidence="4">
    <location>
        <begin position="12"/>
        <end position="21"/>
    </location>
</feature>
<dbReference type="PANTHER" id="PTHR30136:SF34">
    <property type="entry name" value="TRANSCRIPTIONAL REGULATOR"/>
    <property type="match status" value="1"/>
</dbReference>
<evidence type="ECO:0000256" key="2">
    <source>
        <dbReference type="ARBA" id="ARBA00023125"/>
    </source>
</evidence>
<dbReference type="InterPro" id="IPR005471">
    <property type="entry name" value="Tscrpt_reg_IclR_N"/>
</dbReference>
<dbReference type="InterPro" id="IPR014757">
    <property type="entry name" value="Tscrpt_reg_IclR_C"/>
</dbReference>
<dbReference type="Gene3D" id="1.10.10.10">
    <property type="entry name" value="Winged helix-like DNA-binding domain superfamily/Winged helix DNA-binding domain"/>
    <property type="match status" value="1"/>
</dbReference>
<keyword evidence="3" id="KW-0804">Transcription</keyword>
<dbReference type="InterPro" id="IPR012794">
    <property type="entry name" value="PcaR_PcaU"/>
</dbReference>
<feature type="domain" description="IclR-ED" evidence="6">
    <location>
        <begin position="92"/>
        <end position="276"/>
    </location>
</feature>
<accession>A0A4Z0BE57</accession>
<dbReference type="InterPro" id="IPR050707">
    <property type="entry name" value="HTH_MetabolicPath_Reg"/>
</dbReference>
<dbReference type="InterPro" id="IPR029016">
    <property type="entry name" value="GAF-like_dom_sf"/>
</dbReference>
<sequence>MAKAVRAKPQEQDEGEDEDGGEAGRSRHFINGLAKGLAIIQAFNDEAHALTLAEAAARTGLTRAAARRILMTLEDLGFAARHGERHFVLTPKVLSLGYAYLSSMPLWAFAEPVLENLVEELGETCGIAVLDGTELVYVLRIPVHRILSQGVTIGSRLPLHCHSSGRVLLSGLNATQLDAYFAHAKLKPYTPRTITDEAKLRRLVADAAQKGHAWVSGELEQHISGLSVPIFQPDGSVLAAMNVSLNRESVSEASIVKQMLPRLRRAAERLNSSLVMAGAPKSRVVRMGRAQRLRRTT</sequence>
<proteinExistence type="predicted"/>
<evidence type="ECO:0000256" key="1">
    <source>
        <dbReference type="ARBA" id="ARBA00023015"/>
    </source>
</evidence>
<dbReference type="Proteomes" id="UP000297839">
    <property type="component" value="Unassembled WGS sequence"/>
</dbReference>
<dbReference type="OrthoDB" id="9807558at2"/>
<reference evidence="7 8" key="1">
    <citation type="submission" date="2019-03" db="EMBL/GenBank/DDBJ databases">
        <title>Ramlibacter sp. 18x22-1, whole genome shotgun sequence.</title>
        <authorList>
            <person name="Zhang X."/>
            <person name="Feng G."/>
            <person name="Zhu H."/>
        </authorList>
    </citation>
    <scope>NUCLEOTIDE SEQUENCE [LARGE SCALE GENOMIC DNA]</scope>
    <source>
        <strain evidence="7 8">18x22-1</strain>
    </source>
</reference>
<feature type="region of interest" description="Disordered" evidence="4">
    <location>
        <begin position="1"/>
        <end position="25"/>
    </location>
</feature>
<dbReference type="Gene3D" id="3.30.450.40">
    <property type="match status" value="1"/>
</dbReference>
<keyword evidence="1" id="KW-0805">Transcription regulation</keyword>
<keyword evidence="2" id="KW-0238">DNA-binding</keyword>
<organism evidence="7 8">
    <name type="scientific">Ramlibacter humi</name>
    <dbReference type="NCBI Taxonomy" id="2530451"/>
    <lineage>
        <taxon>Bacteria</taxon>
        <taxon>Pseudomonadati</taxon>
        <taxon>Pseudomonadota</taxon>
        <taxon>Betaproteobacteria</taxon>
        <taxon>Burkholderiales</taxon>
        <taxon>Comamonadaceae</taxon>
        <taxon>Ramlibacter</taxon>
    </lineage>
</organism>
<dbReference type="GO" id="GO:0003677">
    <property type="term" value="F:DNA binding"/>
    <property type="evidence" value="ECO:0007669"/>
    <property type="project" value="UniProtKB-KW"/>
</dbReference>
<feature type="domain" description="HTH iclR-type" evidence="5">
    <location>
        <begin position="30"/>
        <end position="91"/>
    </location>
</feature>
<dbReference type="InterPro" id="IPR036388">
    <property type="entry name" value="WH-like_DNA-bd_sf"/>
</dbReference>
<dbReference type="SUPFAM" id="SSF46785">
    <property type="entry name" value="Winged helix' DNA-binding domain"/>
    <property type="match status" value="1"/>
</dbReference>
<dbReference type="NCBIfam" id="TIGR02431">
    <property type="entry name" value="pcaR_pcaU"/>
    <property type="match status" value="1"/>
</dbReference>
<dbReference type="Pfam" id="PF09339">
    <property type="entry name" value="HTH_IclR"/>
    <property type="match status" value="1"/>
</dbReference>
<name>A0A4Z0BE57_9BURK</name>
<dbReference type="GO" id="GO:0045893">
    <property type="term" value="P:positive regulation of DNA-templated transcription"/>
    <property type="evidence" value="ECO:0007669"/>
    <property type="project" value="InterPro"/>
</dbReference>
<dbReference type="RefSeq" id="WP_135251635.1">
    <property type="nucleotide sequence ID" value="NZ_SMLK01000011.1"/>
</dbReference>
<dbReference type="InterPro" id="IPR036390">
    <property type="entry name" value="WH_DNA-bd_sf"/>
</dbReference>
<dbReference type="GO" id="GO:0045892">
    <property type="term" value="P:negative regulation of DNA-templated transcription"/>
    <property type="evidence" value="ECO:0007669"/>
    <property type="project" value="TreeGrafter"/>
</dbReference>
<comment type="caution">
    <text evidence="7">The sequence shown here is derived from an EMBL/GenBank/DDBJ whole genome shotgun (WGS) entry which is preliminary data.</text>
</comment>
<evidence type="ECO:0000256" key="4">
    <source>
        <dbReference type="SAM" id="MobiDB-lite"/>
    </source>
</evidence>
<keyword evidence="8" id="KW-1185">Reference proteome</keyword>
<dbReference type="AlphaFoldDB" id="A0A4Z0BE57"/>
<dbReference type="GO" id="GO:0046278">
    <property type="term" value="P:3,4-dihydroxybenzoate metabolic process"/>
    <property type="evidence" value="ECO:0007669"/>
    <property type="project" value="InterPro"/>
</dbReference>
<dbReference type="SMART" id="SM00346">
    <property type="entry name" value="HTH_ICLR"/>
    <property type="match status" value="1"/>
</dbReference>
<dbReference type="GO" id="GO:0003700">
    <property type="term" value="F:DNA-binding transcription factor activity"/>
    <property type="evidence" value="ECO:0007669"/>
    <property type="project" value="TreeGrafter"/>
</dbReference>
<evidence type="ECO:0000259" key="6">
    <source>
        <dbReference type="PROSITE" id="PS51078"/>
    </source>
</evidence>
<dbReference type="PROSITE" id="PS51078">
    <property type="entry name" value="ICLR_ED"/>
    <property type="match status" value="1"/>
</dbReference>
<dbReference type="PANTHER" id="PTHR30136">
    <property type="entry name" value="HELIX-TURN-HELIX TRANSCRIPTIONAL REGULATOR, ICLR FAMILY"/>
    <property type="match status" value="1"/>
</dbReference>